<reference evidence="2" key="2">
    <citation type="submission" date="2020-06" db="EMBL/GenBank/DDBJ databases">
        <title>Helianthus annuus Genome sequencing and assembly Release 2.</title>
        <authorList>
            <person name="Gouzy J."/>
            <person name="Langlade N."/>
            <person name="Munos S."/>
        </authorList>
    </citation>
    <scope>NUCLEOTIDE SEQUENCE</scope>
    <source>
        <tissue evidence="2">Leaves</tissue>
    </source>
</reference>
<evidence type="ECO:0000256" key="1">
    <source>
        <dbReference type="SAM" id="SignalP"/>
    </source>
</evidence>
<dbReference type="AlphaFoldDB" id="A0A9K3IW23"/>
<proteinExistence type="predicted"/>
<evidence type="ECO:0000313" key="2">
    <source>
        <dbReference type="EMBL" id="KAF5804033.1"/>
    </source>
</evidence>
<gene>
    <name evidence="2" type="ORF">HanXRQr2_Chr06g0278361</name>
</gene>
<feature type="signal peptide" evidence="1">
    <location>
        <begin position="1"/>
        <end position="18"/>
    </location>
</feature>
<accession>A0A9K3IW23</accession>
<comment type="caution">
    <text evidence="2">The sequence shown here is derived from an EMBL/GenBank/DDBJ whole genome shotgun (WGS) entry which is preliminary data.</text>
</comment>
<dbReference type="EMBL" id="MNCJ02000321">
    <property type="protein sequence ID" value="KAF5804033.1"/>
    <property type="molecule type" value="Genomic_DNA"/>
</dbReference>
<evidence type="ECO:0000313" key="3">
    <source>
        <dbReference type="Proteomes" id="UP000215914"/>
    </source>
</evidence>
<feature type="chain" id="PRO_5039936763" evidence="1">
    <location>
        <begin position="19"/>
        <end position="68"/>
    </location>
</feature>
<keyword evidence="3" id="KW-1185">Reference proteome</keyword>
<name>A0A9K3IW23_HELAN</name>
<reference evidence="2" key="1">
    <citation type="journal article" date="2017" name="Nature">
        <title>The sunflower genome provides insights into oil metabolism, flowering and Asterid evolution.</title>
        <authorList>
            <person name="Badouin H."/>
            <person name="Gouzy J."/>
            <person name="Grassa C.J."/>
            <person name="Murat F."/>
            <person name="Staton S.E."/>
            <person name="Cottret L."/>
            <person name="Lelandais-Briere C."/>
            <person name="Owens G.L."/>
            <person name="Carrere S."/>
            <person name="Mayjonade B."/>
            <person name="Legrand L."/>
            <person name="Gill N."/>
            <person name="Kane N.C."/>
            <person name="Bowers J.E."/>
            <person name="Hubner S."/>
            <person name="Bellec A."/>
            <person name="Berard A."/>
            <person name="Berges H."/>
            <person name="Blanchet N."/>
            <person name="Boniface M.C."/>
            <person name="Brunel D."/>
            <person name="Catrice O."/>
            <person name="Chaidir N."/>
            <person name="Claudel C."/>
            <person name="Donnadieu C."/>
            <person name="Faraut T."/>
            <person name="Fievet G."/>
            <person name="Helmstetter N."/>
            <person name="King M."/>
            <person name="Knapp S.J."/>
            <person name="Lai Z."/>
            <person name="Le Paslier M.C."/>
            <person name="Lippi Y."/>
            <person name="Lorenzon L."/>
            <person name="Mandel J.R."/>
            <person name="Marage G."/>
            <person name="Marchand G."/>
            <person name="Marquand E."/>
            <person name="Bret-Mestries E."/>
            <person name="Morien E."/>
            <person name="Nambeesan S."/>
            <person name="Nguyen T."/>
            <person name="Pegot-Espagnet P."/>
            <person name="Pouilly N."/>
            <person name="Raftis F."/>
            <person name="Sallet E."/>
            <person name="Schiex T."/>
            <person name="Thomas J."/>
            <person name="Vandecasteele C."/>
            <person name="Vares D."/>
            <person name="Vear F."/>
            <person name="Vautrin S."/>
            <person name="Crespi M."/>
            <person name="Mangin B."/>
            <person name="Burke J.M."/>
            <person name="Salse J."/>
            <person name="Munos S."/>
            <person name="Vincourt P."/>
            <person name="Rieseberg L.H."/>
            <person name="Langlade N.B."/>
        </authorList>
    </citation>
    <scope>NUCLEOTIDE SEQUENCE</scope>
    <source>
        <tissue evidence="2">Leaves</tissue>
    </source>
</reference>
<dbReference type="Proteomes" id="UP000215914">
    <property type="component" value="Unassembled WGS sequence"/>
</dbReference>
<sequence length="68" mass="8149">MKMCCGDWLLSWKRTSGAWLFLRQLQLKTNSLALTTLTSHILRKYFEHQNIYFLENQQNVQKSLEKDT</sequence>
<organism evidence="2 3">
    <name type="scientific">Helianthus annuus</name>
    <name type="common">Common sunflower</name>
    <dbReference type="NCBI Taxonomy" id="4232"/>
    <lineage>
        <taxon>Eukaryota</taxon>
        <taxon>Viridiplantae</taxon>
        <taxon>Streptophyta</taxon>
        <taxon>Embryophyta</taxon>
        <taxon>Tracheophyta</taxon>
        <taxon>Spermatophyta</taxon>
        <taxon>Magnoliopsida</taxon>
        <taxon>eudicotyledons</taxon>
        <taxon>Gunneridae</taxon>
        <taxon>Pentapetalae</taxon>
        <taxon>asterids</taxon>
        <taxon>campanulids</taxon>
        <taxon>Asterales</taxon>
        <taxon>Asteraceae</taxon>
        <taxon>Asteroideae</taxon>
        <taxon>Heliantheae alliance</taxon>
        <taxon>Heliantheae</taxon>
        <taxon>Helianthus</taxon>
    </lineage>
</organism>
<protein>
    <submittedName>
        <fullName evidence="2">Uncharacterized protein</fullName>
    </submittedName>
</protein>
<keyword evidence="1" id="KW-0732">Signal</keyword>
<dbReference type="Gramene" id="mRNA:HanXRQr2_Chr06g0278361">
    <property type="protein sequence ID" value="CDS:HanXRQr2_Chr06g0278361.1"/>
    <property type="gene ID" value="HanXRQr2_Chr06g0278361"/>
</dbReference>